<dbReference type="SMART" id="SM00252">
    <property type="entry name" value="SH2"/>
    <property type="match status" value="1"/>
</dbReference>
<dbReference type="InterPro" id="IPR036028">
    <property type="entry name" value="SH3-like_dom_sf"/>
</dbReference>
<feature type="domain" description="SH2" evidence="13">
    <location>
        <begin position="98"/>
        <end position="195"/>
    </location>
</feature>
<dbReference type="InterPro" id="IPR036860">
    <property type="entry name" value="SH2_dom_sf"/>
</dbReference>
<dbReference type="GO" id="GO:0048468">
    <property type="term" value="P:cell development"/>
    <property type="evidence" value="ECO:0007669"/>
    <property type="project" value="UniProtKB-ARBA"/>
</dbReference>
<dbReference type="Gene3D" id="3.30.505.10">
    <property type="entry name" value="SH2 domain"/>
    <property type="match status" value="1"/>
</dbReference>
<dbReference type="SUPFAM" id="SSF50044">
    <property type="entry name" value="SH3-domain"/>
    <property type="match status" value="1"/>
</dbReference>
<dbReference type="InterPro" id="IPR011009">
    <property type="entry name" value="Kinase-like_dom_sf"/>
</dbReference>
<dbReference type="GO" id="GO:0007435">
    <property type="term" value="P:salivary gland morphogenesis"/>
    <property type="evidence" value="ECO:0007669"/>
    <property type="project" value="UniProtKB-ARBA"/>
</dbReference>
<comment type="similarity">
    <text evidence="12">Belongs to the protein kinase superfamily. Tyr protein kinase family.</text>
</comment>
<dbReference type="InterPro" id="IPR000719">
    <property type="entry name" value="Prot_kinase_dom"/>
</dbReference>
<dbReference type="InterPro" id="IPR001452">
    <property type="entry name" value="SH3_domain"/>
</dbReference>
<dbReference type="PRINTS" id="PR00401">
    <property type="entry name" value="SH2DOMAIN"/>
</dbReference>
<evidence type="ECO:0000256" key="11">
    <source>
        <dbReference type="PROSITE-ProRule" id="PRU10141"/>
    </source>
</evidence>
<dbReference type="PANTHER" id="PTHR24418">
    <property type="entry name" value="TYROSINE-PROTEIN KINASE"/>
    <property type="match status" value="1"/>
</dbReference>
<keyword evidence="1 10" id="KW-0728">SH3 domain</keyword>
<gene>
    <name evidence="16" type="primary">Src64B</name>
    <name evidence="16" type="ORF">CEXT_725311</name>
</gene>
<keyword evidence="5 11" id="KW-0067">ATP-binding</keyword>
<dbReference type="PROSITE" id="PS00109">
    <property type="entry name" value="PROTEIN_KINASE_TYR"/>
    <property type="match status" value="1"/>
</dbReference>
<organism evidence="16 17">
    <name type="scientific">Caerostris extrusa</name>
    <name type="common">Bark spider</name>
    <name type="synonym">Caerostris bankana</name>
    <dbReference type="NCBI Taxonomy" id="172846"/>
    <lineage>
        <taxon>Eukaryota</taxon>
        <taxon>Metazoa</taxon>
        <taxon>Ecdysozoa</taxon>
        <taxon>Arthropoda</taxon>
        <taxon>Chelicerata</taxon>
        <taxon>Arachnida</taxon>
        <taxon>Araneae</taxon>
        <taxon>Araneomorphae</taxon>
        <taxon>Entelegynae</taxon>
        <taxon>Araneoidea</taxon>
        <taxon>Araneidae</taxon>
        <taxon>Caerostris</taxon>
    </lineage>
</organism>
<dbReference type="PROSITE" id="PS50002">
    <property type="entry name" value="SH3"/>
    <property type="match status" value="1"/>
</dbReference>
<evidence type="ECO:0000259" key="15">
    <source>
        <dbReference type="PROSITE" id="PS50011"/>
    </source>
</evidence>
<keyword evidence="6 9" id="KW-0727">SH2 domain</keyword>
<dbReference type="InterPro" id="IPR050198">
    <property type="entry name" value="Non-receptor_tyrosine_kinases"/>
</dbReference>
<evidence type="ECO:0000256" key="1">
    <source>
        <dbReference type="ARBA" id="ARBA00022443"/>
    </source>
</evidence>
<dbReference type="SUPFAM" id="SSF55550">
    <property type="entry name" value="SH2 domain"/>
    <property type="match status" value="1"/>
</dbReference>
<dbReference type="SUPFAM" id="SSF56112">
    <property type="entry name" value="Protein kinase-like (PK-like)"/>
    <property type="match status" value="1"/>
</dbReference>
<evidence type="ECO:0000313" key="16">
    <source>
        <dbReference type="EMBL" id="GIX86246.1"/>
    </source>
</evidence>
<evidence type="ECO:0000256" key="12">
    <source>
        <dbReference type="RuleBase" id="RU362096"/>
    </source>
</evidence>
<accession>A0AAV4NRD0</accession>
<evidence type="ECO:0000256" key="6">
    <source>
        <dbReference type="ARBA" id="ARBA00022999"/>
    </source>
</evidence>
<evidence type="ECO:0000256" key="7">
    <source>
        <dbReference type="ARBA" id="ARBA00023137"/>
    </source>
</evidence>
<dbReference type="InterPro" id="IPR001245">
    <property type="entry name" value="Ser-Thr/Tyr_kinase_cat_dom"/>
</dbReference>
<dbReference type="PROSITE" id="PS00107">
    <property type="entry name" value="PROTEIN_KINASE_ATP"/>
    <property type="match status" value="1"/>
</dbReference>
<proteinExistence type="inferred from homology"/>
<dbReference type="PROSITE" id="PS50011">
    <property type="entry name" value="PROTEIN_KINASE_DOM"/>
    <property type="match status" value="1"/>
</dbReference>
<comment type="caution">
    <text evidence="16">The sequence shown here is derived from an EMBL/GenBank/DDBJ whole genome shotgun (WGS) entry which is preliminary data.</text>
</comment>
<dbReference type="GO" id="GO:0005524">
    <property type="term" value="F:ATP binding"/>
    <property type="evidence" value="ECO:0007669"/>
    <property type="project" value="UniProtKB-UniRule"/>
</dbReference>
<dbReference type="Proteomes" id="UP001054945">
    <property type="component" value="Unassembled WGS sequence"/>
</dbReference>
<evidence type="ECO:0000256" key="5">
    <source>
        <dbReference type="ARBA" id="ARBA00022840"/>
    </source>
</evidence>
<keyword evidence="7 12" id="KW-0829">Tyrosine-protein kinase</keyword>
<dbReference type="EMBL" id="BPLR01003573">
    <property type="protein sequence ID" value="GIX86246.1"/>
    <property type="molecule type" value="Genomic_DNA"/>
</dbReference>
<feature type="domain" description="Protein kinase" evidence="15">
    <location>
        <begin position="220"/>
        <end position="472"/>
    </location>
</feature>
<comment type="catalytic activity">
    <reaction evidence="8 12">
        <text>L-tyrosyl-[protein] + ATP = O-phospho-L-tyrosyl-[protein] + ADP + H(+)</text>
        <dbReference type="Rhea" id="RHEA:10596"/>
        <dbReference type="Rhea" id="RHEA-COMP:10136"/>
        <dbReference type="Rhea" id="RHEA-COMP:20101"/>
        <dbReference type="ChEBI" id="CHEBI:15378"/>
        <dbReference type="ChEBI" id="CHEBI:30616"/>
        <dbReference type="ChEBI" id="CHEBI:46858"/>
        <dbReference type="ChEBI" id="CHEBI:61978"/>
        <dbReference type="ChEBI" id="CHEBI:456216"/>
        <dbReference type="EC" id="2.7.10.2"/>
    </reaction>
</comment>
<evidence type="ECO:0000259" key="13">
    <source>
        <dbReference type="PROSITE" id="PS50001"/>
    </source>
</evidence>
<dbReference type="PROSITE" id="PS50001">
    <property type="entry name" value="SH2"/>
    <property type="match status" value="1"/>
</dbReference>
<dbReference type="FunFam" id="3.30.200.20:FF:000053">
    <property type="entry name" value="Tyrosine-protein kinase"/>
    <property type="match status" value="1"/>
</dbReference>
<evidence type="ECO:0000256" key="10">
    <source>
        <dbReference type="PROSITE-ProRule" id="PRU00192"/>
    </source>
</evidence>
<keyword evidence="2 12" id="KW-0808">Transferase</keyword>
<evidence type="ECO:0000259" key="14">
    <source>
        <dbReference type="PROSITE" id="PS50002"/>
    </source>
</evidence>
<dbReference type="InterPro" id="IPR008266">
    <property type="entry name" value="Tyr_kinase_AS"/>
</dbReference>
<evidence type="ECO:0000256" key="8">
    <source>
        <dbReference type="ARBA" id="ARBA00051245"/>
    </source>
</evidence>
<dbReference type="Pfam" id="PF00017">
    <property type="entry name" value="SH2"/>
    <property type="match status" value="1"/>
</dbReference>
<evidence type="ECO:0000256" key="4">
    <source>
        <dbReference type="ARBA" id="ARBA00022777"/>
    </source>
</evidence>
<dbReference type="EC" id="2.7.10.2" evidence="12"/>
<dbReference type="Gene3D" id="2.30.30.40">
    <property type="entry name" value="SH3 Domains"/>
    <property type="match status" value="1"/>
</dbReference>
<keyword evidence="3 11" id="KW-0547">Nucleotide-binding</keyword>
<name>A0AAV4NRD0_CAEEX</name>
<dbReference type="InterPro" id="IPR017441">
    <property type="entry name" value="Protein_kinase_ATP_BS"/>
</dbReference>
<dbReference type="FunFam" id="1.10.510.10:FF:000554">
    <property type="entry name" value="Predicted protein"/>
    <property type="match status" value="1"/>
</dbReference>
<dbReference type="GO" id="GO:0030036">
    <property type="term" value="P:actin cytoskeleton organization"/>
    <property type="evidence" value="ECO:0007669"/>
    <property type="project" value="UniProtKB-ARBA"/>
</dbReference>
<keyword evidence="17" id="KW-1185">Reference proteome</keyword>
<dbReference type="InterPro" id="IPR000980">
    <property type="entry name" value="SH2"/>
</dbReference>
<dbReference type="SMART" id="SM00326">
    <property type="entry name" value="SH3"/>
    <property type="match status" value="1"/>
</dbReference>
<sequence>MGICCHSKETAKKDERRVEFSSEKEVVEIPKKSIPAVALFPLHSQNSTLLKFEKGDKLIIEDDSDPDWYLARHANDQRKGFAPKSYLVQKSVAGYEEWFFDDTNRADAERLLLQPENDAGSFMVRHSHIQGSFALSIKEVINENNEVLVRHYKIRTLDKGGYFIAPSKAFPTLKDLVEHYSNDADGLCRNLQRPCSRPRPAILNPLPDTRDKYEVPFESLHFIRTLGKGNFGEVFYGYWNGSVEVAIKRLINDGVQTDEFRREVAVMKKIDHPKIVRLYAICTEREPFCIVMEYLRNGNLHQYLKSPAGKLLRLPSLVNMAAQIAEGMKYLESNNLIHRDLAARNILVGDGGIVKLADFGLARMMDEAVYVTSGGKLPIKWTAPEAYTTGQFTIKSDVWSFGIVLYEIFTHGGTPYLNMKNQQVSELITKHNYRMPKPTDPECSDAVYEMMLMCWKKEPNDRPTFDYLHHYFTDYYVTSETSYREA</sequence>
<feature type="domain" description="SH3" evidence="14">
    <location>
        <begin position="31"/>
        <end position="92"/>
    </location>
</feature>
<feature type="binding site" evidence="11">
    <location>
        <position position="248"/>
    </location>
    <ligand>
        <name>ATP</name>
        <dbReference type="ChEBI" id="CHEBI:30616"/>
    </ligand>
</feature>
<dbReference type="InterPro" id="IPR020635">
    <property type="entry name" value="Tyr_kinase_cat_dom"/>
</dbReference>
<dbReference type="Gene3D" id="1.10.510.10">
    <property type="entry name" value="Transferase(Phosphotransferase) domain 1"/>
    <property type="match status" value="1"/>
</dbReference>
<dbReference type="SMART" id="SM00219">
    <property type="entry name" value="TyrKc"/>
    <property type="match status" value="1"/>
</dbReference>
<protein>
    <recommendedName>
        <fullName evidence="12">Tyrosine-protein kinase</fullName>
        <ecNumber evidence="12">2.7.10.2</ecNumber>
    </recommendedName>
</protein>
<evidence type="ECO:0000313" key="17">
    <source>
        <dbReference type="Proteomes" id="UP001054945"/>
    </source>
</evidence>
<evidence type="ECO:0000256" key="2">
    <source>
        <dbReference type="ARBA" id="ARBA00022679"/>
    </source>
</evidence>
<keyword evidence="4 12" id="KW-0418">Kinase</keyword>
<dbReference type="AlphaFoldDB" id="A0AAV4NRD0"/>
<evidence type="ECO:0000256" key="9">
    <source>
        <dbReference type="PROSITE-ProRule" id="PRU00191"/>
    </source>
</evidence>
<evidence type="ECO:0000256" key="3">
    <source>
        <dbReference type="ARBA" id="ARBA00022741"/>
    </source>
</evidence>
<dbReference type="GO" id="GO:0004715">
    <property type="term" value="F:non-membrane spanning protein tyrosine kinase activity"/>
    <property type="evidence" value="ECO:0007669"/>
    <property type="project" value="UniProtKB-EC"/>
</dbReference>
<dbReference type="GO" id="GO:0002009">
    <property type="term" value="P:morphogenesis of an epithelium"/>
    <property type="evidence" value="ECO:0007669"/>
    <property type="project" value="UniProtKB-ARBA"/>
</dbReference>
<dbReference type="PRINTS" id="PR00109">
    <property type="entry name" value="TYRKINASE"/>
</dbReference>
<reference evidence="16 17" key="1">
    <citation type="submission" date="2021-06" db="EMBL/GenBank/DDBJ databases">
        <title>Caerostris extrusa draft genome.</title>
        <authorList>
            <person name="Kono N."/>
            <person name="Arakawa K."/>
        </authorList>
    </citation>
    <scope>NUCLEOTIDE SEQUENCE [LARGE SCALE GENOMIC DNA]</scope>
</reference>
<dbReference type="Pfam" id="PF00018">
    <property type="entry name" value="SH3_1"/>
    <property type="match status" value="1"/>
</dbReference>
<dbReference type="Pfam" id="PF07714">
    <property type="entry name" value="PK_Tyr_Ser-Thr"/>
    <property type="match status" value="1"/>
</dbReference>